<gene>
    <name evidence="2" type="ORF">SCODWIG_02419</name>
</gene>
<accession>A0A376B7L4</accession>
<sequence length="219" mass="25482">MSGILKNKDEKPLVSNDTENLADFRKKVLENTRLNAKLTNGSYDNILQKEGVDLKTFHRSTIPKDTVSLKKEKERQKQLLSEKSKEDKEKEEEDLKWNKKNLQDNEIIKQQFKDVHVDEPKTPYQGAIDPNGEYYKVDDEDEVNGSFSLGEPVLPPQSSEAGNTREEEEEIIKVNEDSDEEEDKEAKHRRFEEMRKKHYNLKDALKNKSLGDEDEDEEA</sequence>
<dbReference type="Pfam" id="PF04979">
    <property type="entry name" value="IPP-2"/>
    <property type="match status" value="1"/>
</dbReference>
<dbReference type="GO" id="GO:0004864">
    <property type="term" value="F:protein phosphatase inhibitor activity"/>
    <property type="evidence" value="ECO:0007669"/>
    <property type="project" value="InterPro"/>
</dbReference>
<dbReference type="InterPro" id="IPR007062">
    <property type="entry name" value="PPI-2"/>
</dbReference>
<evidence type="ECO:0000313" key="3">
    <source>
        <dbReference type="Proteomes" id="UP000262825"/>
    </source>
</evidence>
<proteinExistence type="predicted"/>
<feature type="compositionally biased region" description="Basic and acidic residues" evidence="1">
    <location>
        <begin position="111"/>
        <end position="121"/>
    </location>
</feature>
<dbReference type="PANTHER" id="PTHR12398">
    <property type="entry name" value="PROTEIN PHOSPHATASE INHIBITOR"/>
    <property type="match status" value="1"/>
</dbReference>
<dbReference type="AlphaFoldDB" id="A0A376B7L4"/>
<feature type="region of interest" description="Disordered" evidence="1">
    <location>
        <begin position="64"/>
        <end position="97"/>
    </location>
</feature>
<feature type="region of interest" description="Disordered" evidence="1">
    <location>
        <begin position="111"/>
        <end position="219"/>
    </location>
</feature>
<feature type="compositionally biased region" description="Basic and acidic residues" evidence="1">
    <location>
        <begin position="1"/>
        <end position="12"/>
    </location>
</feature>
<dbReference type="GO" id="GO:0009966">
    <property type="term" value="P:regulation of signal transduction"/>
    <property type="evidence" value="ECO:0007669"/>
    <property type="project" value="InterPro"/>
</dbReference>
<dbReference type="EMBL" id="UFAJ01000414">
    <property type="protein sequence ID" value="SSD60658.1"/>
    <property type="molecule type" value="Genomic_DNA"/>
</dbReference>
<dbReference type="OrthoDB" id="551302at2759"/>
<feature type="compositionally biased region" description="Basic and acidic residues" evidence="1">
    <location>
        <begin position="67"/>
        <end position="97"/>
    </location>
</feature>
<evidence type="ECO:0000256" key="1">
    <source>
        <dbReference type="SAM" id="MobiDB-lite"/>
    </source>
</evidence>
<dbReference type="PANTHER" id="PTHR12398:SF20">
    <property type="entry name" value="PROTEIN PHOSPHATASE 1 REGULATORY INHIBITOR SUBUNIT 2"/>
    <property type="match status" value="1"/>
</dbReference>
<dbReference type="Proteomes" id="UP000262825">
    <property type="component" value="Unassembled WGS sequence"/>
</dbReference>
<name>A0A376B7L4_9ASCO</name>
<dbReference type="VEuPathDB" id="FungiDB:SCODWIG_02419"/>
<feature type="compositionally biased region" description="Basic and acidic residues" evidence="1">
    <location>
        <begin position="184"/>
        <end position="211"/>
    </location>
</feature>
<evidence type="ECO:0000313" key="2">
    <source>
        <dbReference type="EMBL" id="SSD60658.1"/>
    </source>
</evidence>
<feature type="region of interest" description="Disordered" evidence="1">
    <location>
        <begin position="1"/>
        <end position="20"/>
    </location>
</feature>
<reference evidence="3" key="1">
    <citation type="submission" date="2018-06" db="EMBL/GenBank/DDBJ databases">
        <authorList>
            <person name="Guldener U."/>
        </authorList>
    </citation>
    <scope>NUCLEOTIDE SEQUENCE [LARGE SCALE GENOMIC DNA]</scope>
    <source>
        <strain evidence="3">UTAD17</strain>
    </source>
</reference>
<keyword evidence="3" id="KW-1185">Reference proteome</keyword>
<organism evidence="2 3">
    <name type="scientific">Saccharomycodes ludwigii</name>
    <dbReference type="NCBI Taxonomy" id="36035"/>
    <lineage>
        <taxon>Eukaryota</taxon>
        <taxon>Fungi</taxon>
        <taxon>Dikarya</taxon>
        <taxon>Ascomycota</taxon>
        <taxon>Saccharomycotina</taxon>
        <taxon>Saccharomycetes</taxon>
        <taxon>Saccharomycodales</taxon>
        <taxon>Saccharomycodaceae</taxon>
        <taxon>Saccharomycodes</taxon>
    </lineage>
</organism>
<protein>
    <submittedName>
        <fullName evidence="2">Related to Protein GLC8</fullName>
    </submittedName>
</protein>